<dbReference type="PANTHER" id="PTHR42870">
    <property type="entry name" value="ACETYL-COA C-ACETYLTRANSFERASE"/>
    <property type="match status" value="1"/>
</dbReference>
<name>A0A974PT71_9HYPH</name>
<protein>
    <submittedName>
        <fullName evidence="2">Thiolase family protein</fullName>
    </submittedName>
</protein>
<accession>A0A974PT71</accession>
<reference evidence="2 3" key="1">
    <citation type="submission" date="2020-10" db="EMBL/GenBank/DDBJ databases">
        <title>Degradation of 1,4-Dioxane by Xanthobacter sp. YN2, via a Novel Group-2 Soluble Di-Iron Monooxygenase.</title>
        <authorList>
            <person name="Ma F."/>
            <person name="Wang Y."/>
            <person name="Yang J."/>
            <person name="Guo H."/>
            <person name="Su D."/>
            <person name="Yu L."/>
        </authorList>
    </citation>
    <scope>NUCLEOTIDE SEQUENCE [LARGE SCALE GENOMIC DNA]</scope>
    <source>
        <strain evidence="2 3">YN2</strain>
    </source>
</reference>
<evidence type="ECO:0000259" key="1">
    <source>
        <dbReference type="Pfam" id="PF22691"/>
    </source>
</evidence>
<dbReference type="Gene3D" id="3.40.47.10">
    <property type="match status" value="1"/>
</dbReference>
<sequence length="379" mass="40082">MTARGAIAIAGFGSSQIVRRSQRSITSLAVDAILEALTDAGLTREDIDGYVGAPWATHAGAVHAEGADEISCKTIVRAFGLSGLAFWADLYRGYATDMAAMGAQALLAGSCRYVLGVRALFNLEGPSYATSSAPVAYGDDQFVKPYGYSTAGARFAARARRYMAETGATREDLYAVVALARRHAVLNPHAVWAGKFLSLDDYLAGAPIATPHGLYDCDMPVCGAAAFVMCRGEDLPDTASPAYVAGWSGFQNPEAVFTSSGLGVADVACCQLYDGFSSMVYEWLDGFGFCTSGPAWKFIRDGHADRDGRLPLNTFGGSLGEGRLHGIGHLREAYLQVAGKAGARQLRTAETCLVQNGPYDGSSFVMLCSEPRFQGGRPG</sequence>
<dbReference type="EMBL" id="CP063362">
    <property type="protein sequence ID" value="QRG08645.1"/>
    <property type="molecule type" value="Genomic_DNA"/>
</dbReference>
<dbReference type="RefSeq" id="WP_203195556.1">
    <property type="nucleotide sequence ID" value="NZ_CP063362.1"/>
</dbReference>
<dbReference type="CDD" id="cd00829">
    <property type="entry name" value="SCP-x_thiolase"/>
    <property type="match status" value="1"/>
</dbReference>
<gene>
    <name evidence="2" type="ORF">EZH22_10355</name>
</gene>
<dbReference type="AlphaFoldDB" id="A0A974PT71"/>
<proteinExistence type="predicted"/>
<feature type="domain" description="Thiolase C-terminal" evidence="1">
    <location>
        <begin position="255"/>
        <end position="356"/>
    </location>
</feature>
<dbReference type="PANTHER" id="PTHR42870:SF1">
    <property type="entry name" value="NON-SPECIFIC LIPID-TRANSFER PROTEIN-LIKE 2"/>
    <property type="match status" value="1"/>
</dbReference>
<dbReference type="PIRSF" id="PIRSF000429">
    <property type="entry name" value="Ac-CoA_Ac_transf"/>
    <property type="match status" value="1"/>
</dbReference>
<dbReference type="InterPro" id="IPR002155">
    <property type="entry name" value="Thiolase"/>
</dbReference>
<dbReference type="Pfam" id="PF22691">
    <property type="entry name" value="Thiolase_C_1"/>
    <property type="match status" value="1"/>
</dbReference>
<dbReference type="InterPro" id="IPR055140">
    <property type="entry name" value="Thiolase_C_2"/>
</dbReference>
<dbReference type="InterPro" id="IPR016039">
    <property type="entry name" value="Thiolase-like"/>
</dbReference>
<evidence type="ECO:0000313" key="3">
    <source>
        <dbReference type="Proteomes" id="UP000596427"/>
    </source>
</evidence>
<keyword evidence="3" id="KW-1185">Reference proteome</keyword>
<evidence type="ECO:0000313" key="2">
    <source>
        <dbReference type="EMBL" id="QRG08645.1"/>
    </source>
</evidence>
<dbReference type="Proteomes" id="UP000596427">
    <property type="component" value="Chromosome"/>
</dbReference>
<dbReference type="KEGG" id="xdi:EZH22_10355"/>
<dbReference type="SUPFAM" id="SSF53901">
    <property type="entry name" value="Thiolase-like"/>
    <property type="match status" value="2"/>
</dbReference>
<organism evidence="2 3">
    <name type="scientific">Xanthobacter dioxanivorans</name>
    <dbReference type="NCBI Taxonomy" id="2528964"/>
    <lineage>
        <taxon>Bacteria</taxon>
        <taxon>Pseudomonadati</taxon>
        <taxon>Pseudomonadota</taxon>
        <taxon>Alphaproteobacteria</taxon>
        <taxon>Hyphomicrobiales</taxon>
        <taxon>Xanthobacteraceae</taxon>
        <taxon>Xanthobacter</taxon>
    </lineage>
</organism>
<dbReference type="GO" id="GO:0003988">
    <property type="term" value="F:acetyl-CoA C-acyltransferase activity"/>
    <property type="evidence" value="ECO:0007669"/>
    <property type="project" value="UniProtKB-ARBA"/>
</dbReference>